<dbReference type="EMBL" id="LWLG01000006">
    <property type="protein sequence ID" value="OAQ20826.1"/>
    <property type="molecule type" value="Genomic_DNA"/>
</dbReference>
<dbReference type="Proteomes" id="UP000078390">
    <property type="component" value="Unassembled WGS sequence"/>
</dbReference>
<organism evidence="1 2">
    <name type="scientific">Thermosulfurimonas dismutans</name>
    <dbReference type="NCBI Taxonomy" id="999894"/>
    <lineage>
        <taxon>Bacteria</taxon>
        <taxon>Pseudomonadati</taxon>
        <taxon>Thermodesulfobacteriota</taxon>
        <taxon>Thermodesulfobacteria</taxon>
        <taxon>Thermodesulfobacteriales</taxon>
        <taxon>Thermodesulfobacteriaceae</taxon>
        <taxon>Thermosulfurimonas</taxon>
    </lineage>
</organism>
<dbReference type="PATRIC" id="fig|999894.6.peg.1110"/>
<comment type="caution">
    <text evidence="1">The sequence shown here is derived from an EMBL/GenBank/DDBJ whole genome shotgun (WGS) entry which is preliminary data.</text>
</comment>
<accession>A0A179D459</accession>
<dbReference type="InterPro" id="IPR045750">
    <property type="entry name" value="DUF6178"/>
</dbReference>
<protein>
    <submittedName>
        <fullName evidence="1">Uncharacterized protein</fullName>
    </submittedName>
</protein>
<dbReference type="STRING" id="999894.TDIS_1115"/>
<reference evidence="1 2" key="1">
    <citation type="submission" date="2016-04" db="EMBL/GenBank/DDBJ databases">
        <title>Genome analysis of Thermosulfurimonas dismutans, the first thermophilic sulfur-disproportionating bacterium of the phylum Thermodesulfobacteria.</title>
        <authorList>
            <person name="Mardanov A.V."/>
            <person name="Beletsky A.V."/>
            <person name="Kadnikov V.V."/>
            <person name="Slobodkin A.I."/>
            <person name="Ravin N.V."/>
        </authorList>
    </citation>
    <scope>NUCLEOTIDE SEQUENCE [LARGE SCALE GENOMIC DNA]</scope>
    <source>
        <strain evidence="1 2">S95</strain>
    </source>
</reference>
<gene>
    <name evidence="1" type="ORF">TDIS_1115</name>
</gene>
<evidence type="ECO:0000313" key="2">
    <source>
        <dbReference type="Proteomes" id="UP000078390"/>
    </source>
</evidence>
<dbReference type="RefSeq" id="WP_068670163.1">
    <property type="nucleotide sequence ID" value="NZ_LWLG01000006.1"/>
</dbReference>
<name>A0A179D459_9BACT</name>
<proteinExistence type="predicted"/>
<dbReference type="Pfam" id="PF19676">
    <property type="entry name" value="DUF6178"/>
    <property type="match status" value="1"/>
</dbReference>
<keyword evidence="2" id="KW-1185">Reference proteome</keyword>
<dbReference type="OrthoDB" id="5479105at2"/>
<dbReference type="AlphaFoldDB" id="A0A179D459"/>
<evidence type="ECO:0000313" key="1">
    <source>
        <dbReference type="EMBL" id="OAQ20826.1"/>
    </source>
</evidence>
<sequence>MAERKLPVTYQDLLSRPAEEAEKLLTELSFREQMDLVLATPWELRARVITLSPLAEGLVKNLPPQELFLTLKAVSTEEAVDLLSYAKGPQIQFLFDIDAWRKDRLAPERFTAWLVLLFETSEDKVAEWLRVADFDFLVAIMQRFVRVVKRPDDVDLTEARDWLPPYTLDEVYFVEFRKQKLEFYFRRIIEIIRDMDENYYYNLMEAIIWELPSQVEEMAYRWRRGRLADHGIPDYFEALDVYAPIVKNHLRRIDPRYLPGRVEETGESPPGFVPALYYPGAERFSEALSRITDPHQLDRLKRELAWITNKVLIVDHVSIDEIAQVEDSLNKVLGYLNIGLEYLAGPDPEAGRRILETYFLEDIFRLAHTLIVSLRKKAREISSQEDLDVRVLRHLDEPYASYLKGVTVRDANRIKFFVPDKAGTAEEYRWFRELSEVRQVERIIEEVGYWAVLIQKAFGIPPLWVAEMATQKTNFLEPSDITWSALILTGLANWVLSQEFKFAPIPAKRWPEVLERFLEVRSNSERNRFSEELFRELLDNFRRLAQQTFYYAPELTESFLRFVASRFEEEYAFADPESPPSPRYVRYILITE</sequence>